<dbReference type="EMBL" id="WHJH01000052">
    <property type="protein sequence ID" value="NHZ92765.1"/>
    <property type="molecule type" value="Genomic_DNA"/>
</dbReference>
<reference evidence="2 3" key="1">
    <citation type="submission" date="2019-10" db="EMBL/GenBank/DDBJ databases">
        <title>Taxonomy of Antarctic Massilia spp.: description of Massilia rubra sp. nov., Massilia aquatica sp. nov., Massilia mucilaginosa sp. nov., Massilia frigida sp. nov. isolated from streams, lakes and regoliths.</title>
        <authorList>
            <person name="Holochova P."/>
            <person name="Sedlacek I."/>
            <person name="Kralova S."/>
            <person name="Maslanova I."/>
            <person name="Busse H.-J."/>
            <person name="Stankova E."/>
            <person name="Vrbovska V."/>
            <person name="Kovarovic V."/>
            <person name="Bartak M."/>
            <person name="Svec P."/>
            <person name="Pantucek R."/>
        </authorList>
    </citation>
    <scope>NUCLEOTIDE SEQUENCE [LARGE SCALE GENOMIC DNA]</scope>
    <source>
        <strain evidence="2 3">CCM 8733</strain>
    </source>
</reference>
<evidence type="ECO:0000313" key="2">
    <source>
        <dbReference type="EMBL" id="NHZ92765.1"/>
    </source>
</evidence>
<dbReference type="GO" id="GO:0016874">
    <property type="term" value="F:ligase activity"/>
    <property type="evidence" value="ECO:0007669"/>
    <property type="project" value="UniProtKB-KW"/>
</dbReference>
<dbReference type="InterPro" id="IPR053158">
    <property type="entry name" value="CapK_Type1_Caps_Biosynth"/>
</dbReference>
<gene>
    <name evidence="2" type="ORF">F2P45_27710</name>
</gene>
<dbReference type="Proteomes" id="UP000609726">
    <property type="component" value="Unassembled WGS sequence"/>
</dbReference>
<evidence type="ECO:0000313" key="3">
    <source>
        <dbReference type="Proteomes" id="UP000609726"/>
    </source>
</evidence>
<dbReference type="InterPro" id="IPR042099">
    <property type="entry name" value="ANL_N_sf"/>
</dbReference>
<dbReference type="PANTHER" id="PTHR36932">
    <property type="entry name" value="CAPSULAR POLYSACCHARIDE BIOSYNTHESIS PROTEIN"/>
    <property type="match status" value="1"/>
</dbReference>
<comment type="caution">
    <text evidence="2">The sequence shown here is derived from an EMBL/GenBank/DDBJ whole genome shotgun (WGS) entry which is preliminary data.</text>
</comment>
<evidence type="ECO:0000256" key="1">
    <source>
        <dbReference type="SAM" id="MobiDB-lite"/>
    </source>
</evidence>
<dbReference type="Gene3D" id="3.40.50.12780">
    <property type="entry name" value="N-terminal domain of ligase-like"/>
    <property type="match status" value="1"/>
</dbReference>
<sequence>MRGPANPWPELASAVSMVAWPPLSTGLPASVLALAQQLDQTQWLSPAQLDVRQRRQLRELLAWAGVHSPHFQERLRASGRSIDALCEPEGMAALAPLSRRALQGELARIASDSIPGDHEPTGQASTSGSSGTPVTVTRTAINQMFWLAFTLRDHLWQRRDFTASLAVTRANLQGSQAVALPDWGPPASTFFRTGPAYAMPINRAVDQQLDWLLATAPAYFLTYPTNLGALLDEIERRGCALPALRQVRTIGETLAPALRERTRALLGVGIADCYSSQELGVLALQCPDSELYHLMAEGYIIELLDDAGQPCADGMVGRLVVTDLHNFATPLIRYDIGDYAQAGPACPCGRGLPTLRRIVGRERNMVSINGKRHWPLVGFHRFRDVAPVVQYQLVQRSAHDIDVRLVCSRRPHPAEEERLGAVIREALDHPFTLHFHYFADGIPLPASGKFEEFVSLLE</sequence>
<protein>
    <submittedName>
        <fullName evidence="2">Phenylacetate--CoA ligase family protein</fullName>
    </submittedName>
</protein>
<organism evidence="2 3">
    <name type="scientific">Massilia mucilaginosa</name>
    <dbReference type="NCBI Taxonomy" id="2609282"/>
    <lineage>
        <taxon>Bacteria</taxon>
        <taxon>Pseudomonadati</taxon>
        <taxon>Pseudomonadota</taxon>
        <taxon>Betaproteobacteria</taxon>
        <taxon>Burkholderiales</taxon>
        <taxon>Oxalobacteraceae</taxon>
        <taxon>Telluria group</taxon>
        <taxon>Massilia</taxon>
    </lineage>
</organism>
<proteinExistence type="predicted"/>
<dbReference type="PANTHER" id="PTHR36932:SF1">
    <property type="entry name" value="CAPSULAR POLYSACCHARIDE BIOSYNTHESIS PROTEIN"/>
    <property type="match status" value="1"/>
</dbReference>
<dbReference type="SUPFAM" id="SSF56801">
    <property type="entry name" value="Acetyl-CoA synthetase-like"/>
    <property type="match status" value="1"/>
</dbReference>
<keyword evidence="2" id="KW-0436">Ligase</keyword>
<accession>A0ABX0P1L1</accession>
<dbReference type="RefSeq" id="WP_166881457.1">
    <property type="nucleotide sequence ID" value="NZ_WHJH01000052.1"/>
</dbReference>
<name>A0ABX0P1L1_9BURK</name>
<feature type="region of interest" description="Disordered" evidence="1">
    <location>
        <begin position="112"/>
        <end position="133"/>
    </location>
</feature>
<keyword evidence="3" id="KW-1185">Reference proteome</keyword>